<keyword evidence="4" id="KW-1185">Reference proteome</keyword>
<organism evidence="3 4">
    <name type="scientific">Melanoplus sanguinipes entomopoxvirus</name>
    <name type="common">MsEPV</name>
    <dbReference type="NCBI Taxonomy" id="83191"/>
    <lineage>
        <taxon>Viruses</taxon>
        <taxon>Varidnaviria</taxon>
        <taxon>Bamfordvirae</taxon>
        <taxon>Nucleocytoviricota</taxon>
        <taxon>Pokkesviricetes</taxon>
        <taxon>Chitovirales</taxon>
        <taxon>Poxviridae</taxon>
        <taxon>Entomopoxvirinae</taxon>
        <taxon>Deltaentomopoxvirus</taxon>
        <taxon>Deltaentomopoxvirus msanguinipes</taxon>
    </lineage>
</organism>
<dbReference type="RefSeq" id="NP_048119.1">
    <property type="nucleotide sequence ID" value="NC_001993.1"/>
</dbReference>
<keyword evidence="1" id="KW-0472">Membrane</keyword>
<dbReference type="GO" id="GO:0006629">
    <property type="term" value="P:lipid metabolic process"/>
    <property type="evidence" value="ECO:0007669"/>
    <property type="project" value="InterPro"/>
</dbReference>
<dbReference type="PANTHER" id="PTHR45856:SF24">
    <property type="entry name" value="FUNGAL LIPASE-LIKE DOMAIN-CONTAINING PROTEIN"/>
    <property type="match status" value="1"/>
</dbReference>
<dbReference type="InterPro" id="IPR029058">
    <property type="entry name" value="AB_hydrolase_fold"/>
</dbReference>
<protein>
    <submittedName>
        <fullName evidence="3">ORF MSV048 putative lipase, similar to Rhizopus niveus lipase GB:D12680</fullName>
    </submittedName>
</protein>
<reference evidence="3 4" key="1">
    <citation type="journal article" date="1999" name="J. Virol.">
        <title>The genome of Melanoplus sanguinipes entomopoxvirus.</title>
        <authorList>
            <person name="Afonso C.L."/>
            <person name="Tulman E.R."/>
            <person name="Lu Z."/>
            <person name="Oma E."/>
            <person name="Kutish G.F."/>
            <person name="Rock D.L."/>
        </authorList>
    </citation>
    <scope>NUCLEOTIDE SEQUENCE [LARGE SCALE GENOMIC DNA]</scope>
    <source>
        <strain evidence="3">Tucson</strain>
    </source>
</reference>
<organismHost>
    <name type="scientific">Melanoplus sanguinipes</name>
    <name type="common">Migratory grasshopper</name>
    <dbReference type="NCBI Taxonomy" id="65742"/>
</organismHost>
<proteinExistence type="predicted"/>
<evidence type="ECO:0000313" key="3">
    <source>
        <dbReference type="EMBL" id="AAC97828.1"/>
    </source>
</evidence>
<dbReference type="Pfam" id="PF01764">
    <property type="entry name" value="Lipase_3"/>
    <property type="match status" value="1"/>
</dbReference>
<dbReference type="InterPro" id="IPR002921">
    <property type="entry name" value="Fungal_lipase-type"/>
</dbReference>
<dbReference type="Gene3D" id="3.40.50.1820">
    <property type="entry name" value="alpha/beta hydrolase"/>
    <property type="match status" value="1"/>
</dbReference>
<dbReference type="InterPro" id="IPR051218">
    <property type="entry name" value="Sec_MonoDiacylglyc_Lipase"/>
</dbReference>
<dbReference type="OrthoDB" id="13078at10239"/>
<feature type="transmembrane region" description="Helical" evidence="1">
    <location>
        <begin position="6"/>
        <end position="28"/>
    </location>
</feature>
<name>Q9YW44_MSEPV</name>
<feature type="domain" description="Fungal lipase-type" evidence="2">
    <location>
        <begin position="112"/>
        <end position="230"/>
    </location>
</feature>
<dbReference type="SUPFAM" id="SSF53474">
    <property type="entry name" value="alpha/beta-Hydrolases"/>
    <property type="match status" value="1"/>
</dbReference>
<dbReference type="ESTHER" id="msepv-MSV048">
    <property type="family name" value="Lipase_3"/>
</dbReference>
<keyword evidence="1" id="KW-1133">Transmembrane helix</keyword>
<dbReference type="PIR" id="T28209">
    <property type="entry name" value="T28209"/>
</dbReference>
<dbReference type="PANTHER" id="PTHR45856">
    <property type="entry name" value="ALPHA/BETA-HYDROLASES SUPERFAMILY PROTEIN"/>
    <property type="match status" value="1"/>
</dbReference>
<dbReference type="Proteomes" id="UP000172353">
    <property type="component" value="Segment"/>
</dbReference>
<dbReference type="KEGG" id="vg:1449823"/>
<evidence type="ECO:0000259" key="2">
    <source>
        <dbReference type="Pfam" id="PF01764"/>
    </source>
</evidence>
<dbReference type="GeneID" id="1449823"/>
<sequence length="288" mass="33964">MYTTSFIFWIIVVVILICIAFFIIILNIKRTIYETLSRDVNIEYSEELIYPSNFNIDNFNIEIYKYLINLLINFNKEISNESYIMNGNIYYLYFGNKKIGKMILDNNNYLWFVIRGTLTYNEFEYDLKISQVNINETIKCHQGFYEIYSNIKSDMIDIISYISPKKIFCLGHSLGGGILTIASYDLFKLFNKNNICIFIVGTPRVCNENLSNYVNEFKFFNIQNISDIYVNIIPAILPFYHNVSYDKSGEIILFNHNTNNVILNHTLEIYLLNIHNYKKLKPLIENNI</sequence>
<keyword evidence="1" id="KW-0812">Transmembrane</keyword>
<dbReference type="EMBL" id="AF063866">
    <property type="protein sequence ID" value="AAC97828.1"/>
    <property type="molecule type" value="Genomic_DNA"/>
</dbReference>
<gene>
    <name evidence="3" type="primary">MSV048</name>
</gene>
<evidence type="ECO:0000313" key="4">
    <source>
        <dbReference type="Proteomes" id="UP000172353"/>
    </source>
</evidence>
<accession>Q9YW44</accession>
<evidence type="ECO:0000256" key="1">
    <source>
        <dbReference type="SAM" id="Phobius"/>
    </source>
</evidence>